<dbReference type="InterPro" id="IPR000477">
    <property type="entry name" value="RT_dom"/>
</dbReference>
<feature type="region of interest" description="Disordered" evidence="2">
    <location>
        <begin position="608"/>
        <end position="628"/>
    </location>
</feature>
<dbReference type="CDD" id="cd01650">
    <property type="entry name" value="RT_nLTR_like"/>
    <property type="match status" value="1"/>
</dbReference>
<dbReference type="InterPro" id="IPR025558">
    <property type="entry name" value="DUF4283"/>
</dbReference>
<gene>
    <name evidence="5" type="ORF">F3Y22_tig00111332pilonHSYRG00015</name>
</gene>
<evidence type="ECO:0000313" key="6">
    <source>
        <dbReference type="Proteomes" id="UP000436088"/>
    </source>
</evidence>
<dbReference type="EMBL" id="VEPZ02001310">
    <property type="protein sequence ID" value="KAE8681243.1"/>
    <property type="molecule type" value="Genomic_DNA"/>
</dbReference>
<evidence type="ECO:0000313" key="5">
    <source>
        <dbReference type="EMBL" id="KAE8681243.1"/>
    </source>
</evidence>
<dbReference type="InterPro" id="IPR036397">
    <property type="entry name" value="RNaseH_sf"/>
</dbReference>
<reference evidence="5" key="1">
    <citation type="submission" date="2019-09" db="EMBL/GenBank/DDBJ databases">
        <title>Draft genome information of white flower Hibiscus syriacus.</title>
        <authorList>
            <person name="Kim Y.-M."/>
        </authorList>
    </citation>
    <scope>NUCLEOTIDE SEQUENCE [LARGE SCALE GENOMIC DNA]</scope>
    <source>
        <strain evidence="5">YM2019G1</strain>
    </source>
</reference>
<organism evidence="5 6">
    <name type="scientific">Hibiscus syriacus</name>
    <name type="common">Rose of Sharon</name>
    <dbReference type="NCBI Taxonomy" id="106335"/>
    <lineage>
        <taxon>Eukaryota</taxon>
        <taxon>Viridiplantae</taxon>
        <taxon>Streptophyta</taxon>
        <taxon>Embryophyta</taxon>
        <taxon>Tracheophyta</taxon>
        <taxon>Spermatophyta</taxon>
        <taxon>Magnoliopsida</taxon>
        <taxon>eudicotyledons</taxon>
        <taxon>Gunneridae</taxon>
        <taxon>Pentapetalae</taxon>
        <taxon>rosids</taxon>
        <taxon>malvids</taxon>
        <taxon>Malvales</taxon>
        <taxon>Malvaceae</taxon>
        <taxon>Malvoideae</taxon>
        <taxon>Hibiscus</taxon>
    </lineage>
</organism>
<dbReference type="GO" id="GO:0003676">
    <property type="term" value="F:nucleic acid binding"/>
    <property type="evidence" value="ECO:0007669"/>
    <property type="project" value="InterPro"/>
</dbReference>
<sequence>MKDLLKDSNGGWIDKERGKIELKQFHDWEGRMVVFEEDEIFWIKKWEGEGRLRSMGNLKIDKGIERCLIWKIMIYKEIELEEEHRRRSSNIKRDDDVKDDDSFWIATGVVLEYNRELGLFGYVNQEVKRVSLVSVEMELSYDRRFFLYENIWKMMIKSSSHGLRKATCVSVQATDGIGRDRGYPTCYSVLTGGGCGRAIVGDGSPRLNRAEQLAEGGGYSVVGADLIVEIKESKGEDCSFLTIDYCISPTVVFISWKMSEEIVARIIGYKKVESEAVLRVFRSIWGHSRLADASILKENMFLFKFKTISDKLAIMKRTPWSFEGMLLAIVHFDPKLSLEEFDFRPLAVWVRICELPLGFMKIETAEKIGNRIGKIIATDTRPSDGRMGDFLRVRVEIDSSKPLRRCVKMGVCANGDSRKCLLKYERLPSFCHKCGIIGHVLTECPGFSDQLQQFLQFGEWLRVSPFKRPDESNSSRKVGIVYAEGDLNRRTVTSSANSPSPDRGTRTPRGRPWMPGRDLLVSSSANQDDTDPSDPTGTDSSLPKTFPDVFVRCNRELIEELQDYRVESVRAEVGSSSSGKRKIGDASKGKRKVKRIYRKLVNISDSTLNSKVGTSEEEDPSELPEEGAGVRELRRMISDKDPMLVFVSETKLRKNKTEAIRVATKMGGCFEVERSDRCVGLMMLWKEGCEVSLQSFSNIHIDVEVVWKDKKFRFTGFYGRSEWANKRLNWVMLSHLASISSLPWCVGGDFNEVIHGNEKSGGRNPVRSQMEDFKQCLRVAEVWDIRPRTGWFTWASGTRARSFVCERIDRYVAKDDWRLMFPEARVDTVPMASSDHSAIVLSLEGVEVMGSVRKDYFKFDACWADEEKCKDIVQRVWGFGEDSFETKVGKLGVTLGGWQRMRRTKAKREEKRLRGAILKLDSGPYFAEKCVLRRKVMAELKEVLDKDERFWLQRSRVAWLKDGDRNSSFFHARANGRRKKNWIEGLENEGGVWCDRLEDIFGIASRYFSSLFHSSAANPDEEIFQAIEHCIDPSDNEMLCREFSTEEVIFAFSQVNPSKAPGFDGLPGHFFRSFWNIVGSDFVNLCLCLLNGTKEFDFVNRTIVVLIAKVDSPKLMKHFRPISLCSVIYKVVSKVIVNRLKPLMNVCVSENQCAFVPGRSISDNFLVAHEIFHYLKRAKNGPNKGAALKLDMEKAYDRVEWDFLLNVMTRMGFCDSFVNIIRKCISTVSFQIRINGVLSDVFVPQRGLRQGDPLSPYLFLFCAQGLSALLLKAQRRNEIKGIRASVRGPRVSHLFYADDSLLFVKNSMTEVRRIKGILDKYEKASGQKVNYEKSSIYFSPNTPSEDRGSFLRELGVAEASEPGSYLGLPLVVGKGKRAAFNFIKDRTEKRIQGWTKRLLSFGGREVVIKSVVQALPAYAMSCYLIPDGGTRFGDLFKMRIRWLLRVGIDSGIRMFEENWGDGCAIEWGERYVDNAARPVRVADFMVPGCARWDEDKVIGVLRTADAEKVLKTLIAPVRGDRLLWNHHGSGFYSAKSGYNWLMIRSSPTLVVDGIWNRIARARVLPKIRIFGWRICHDAIPVGAKLVQANIGNGVIVDWIGSSPLSWLIFAHSKLINEGFDLFLALLWNIWNRRNDMVHNGEMQTDRNVVVSSSNLIEEFRKVKKVDAIDRDEVGFSRFRGWIKPGQDEIKVNVDGAFCKENRKAAIGVVARDSHGMVIAGLAKKINPPSSAESAEVAAFTEGIKLAIENGWNRVIIEGDAISIVNRLANKRTEKIQDLSTIGLLLNEARLLLTRAPTIKVHYVCREANRVAHTLAHWALSNTNPI</sequence>
<evidence type="ECO:0000256" key="1">
    <source>
        <dbReference type="PROSITE-ProRule" id="PRU00047"/>
    </source>
</evidence>
<feature type="domain" description="CCHC-type" evidence="3">
    <location>
        <begin position="431"/>
        <end position="445"/>
    </location>
</feature>
<dbReference type="InterPro" id="IPR036691">
    <property type="entry name" value="Endo/exonu/phosph_ase_sf"/>
</dbReference>
<dbReference type="SUPFAM" id="SSF56219">
    <property type="entry name" value="DNase I-like"/>
    <property type="match status" value="1"/>
</dbReference>
<dbReference type="InterPro" id="IPR044730">
    <property type="entry name" value="RNase_H-like_dom_plant"/>
</dbReference>
<dbReference type="InterPro" id="IPR052343">
    <property type="entry name" value="Retrotransposon-Effector_Assoc"/>
</dbReference>
<feature type="compositionally biased region" description="Acidic residues" evidence="2">
    <location>
        <begin position="615"/>
        <end position="625"/>
    </location>
</feature>
<dbReference type="Pfam" id="PF00078">
    <property type="entry name" value="RVT_1"/>
    <property type="match status" value="1"/>
</dbReference>
<keyword evidence="1" id="KW-0863">Zinc-finger</keyword>
<dbReference type="PROSITE" id="PS50878">
    <property type="entry name" value="RT_POL"/>
    <property type="match status" value="1"/>
</dbReference>
<feature type="compositionally biased region" description="Low complexity" evidence="2">
    <location>
        <begin position="533"/>
        <end position="543"/>
    </location>
</feature>
<dbReference type="SUPFAM" id="SSF53098">
    <property type="entry name" value="Ribonuclease H-like"/>
    <property type="match status" value="1"/>
</dbReference>
<evidence type="ECO:0000259" key="3">
    <source>
        <dbReference type="PROSITE" id="PS50158"/>
    </source>
</evidence>
<dbReference type="GO" id="GO:0004523">
    <property type="term" value="F:RNA-DNA hybrid ribonuclease activity"/>
    <property type="evidence" value="ECO:0007669"/>
    <property type="project" value="InterPro"/>
</dbReference>
<proteinExistence type="predicted"/>
<accession>A0A6A2YPJ0</accession>
<dbReference type="Gene3D" id="3.60.10.10">
    <property type="entry name" value="Endonuclease/exonuclease/phosphatase"/>
    <property type="match status" value="1"/>
</dbReference>
<dbReference type="PANTHER" id="PTHR46890:SF48">
    <property type="entry name" value="RNA-DIRECTED DNA POLYMERASE"/>
    <property type="match status" value="1"/>
</dbReference>
<dbReference type="SUPFAM" id="SSF56672">
    <property type="entry name" value="DNA/RNA polymerases"/>
    <property type="match status" value="1"/>
</dbReference>
<dbReference type="InterPro" id="IPR001878">
    <property type="entry name" value="Znf_CCHC"/>
</dbReference>
<dbReference type="GO" id="GO:0008270">
    <property type="term" value="F:zinc ion binding"/>
    <property type="evidence" value="ECO:0007669"/>
    <property type="project" value="UniProtKB-KW"/>
</dbReference>
<dbReference type="InterPro" id="IPR025836">
    <property type="entry name" value="Zn_knuckle_CX2CX4HX4C"/>
</dbReference>
<dbReference type="InterPro" id="IPR012337">
    <property type="entry name" value="RNaseH-like_sf"/>
</dbReference>
<dbReference type="Proteomes" id="UP000436088">
    <property type="component" value="Unassembled WGS sequence"/>
</dbReference>
<feature type="region of interest" description="Disordered" evidence="2">
    <location>
        <begin position="489"/>
        <end position="545"/>
    </location>
</feature>
<evidence type="ECO:0000256" key="2">
    <source>
        <dbReference type="SAM" id="MobiDB-lite"/>
    </source>
</evidence>
<evidence type="ECO:0008006" key="7">
    <source>
        <dbReference type="Google" id="ProtNLM"/>
    </source>
</evidence>
<protein>
    <recommendedName>
        <fullName evidence="7">Reverse transcriptase</fullName>
    </recommendedName>
</protein>
<dbReference type="Pfam" id="PF14392">
    <property type="entry name" value="zf-CCHC_4"/>
    <property type="match status" value="1"/>
</dbReference>
<dbReference type="Gene3D" id="3.30.420.10">
    <property type="entry name" value="Ribonuclease H-like superfamily/Ribonuclease H"/>
    <property type="match status" value="1"/>
</dbReference>
<feature type="domain" description="Reverse transcriptase" evidence="4">
    <location>
        <begin position="1087"/>
        <end position="1370"/>
    </location>
</feature>
<keyword evidence="1" id="KW-0479">Metal-binding</keyword>
<keyword evidence="1" id="KW-0862">Zinc</keyword>
<name>A0A6A2YPJ0_HIBSY</name>
<keyword evidence="6" id="KW-1185">Reference proteome</keyword>
<dbReference type="PROSITE" id="PS50158">
    <property type="entry name" value="ZF_CCHC"/>
    <property type="match status" value="1"/>
</dbReference>
<dbReference type="InterPro" id="IPR002156">
    <property type="entry name" value="RNaseH_domain"/>
</dbReference>
<dbReference type="InterPro" id="IPR043502">
    <property type="entry name" value="DNA/RNA_pol_sf"/>
</dbReference>
<evidence type="ECO:0000259" key="4">
    <source>
        <dbReference type="PROSITE" id="PS50878"/>
    </source>
</evidence>
<dbReference type="Pfam" id="PF14111">
    <property type="entry name" value="DUF4283"/>
    <property type="match status" value="1"/>
</dbReference>
<dbReference type="CDD" id="cd06222">
    <property type="entry name" value="RNase_H_like"/>
    <property type="match status" value="1"/>
</dbReference>
<dbReference type="PANTHER" id="PTHR46890">
    <property type="entry name" value="NON-LTR RETROLELEMENT REVERSE TRANSCRIPTASE-LIKE PROTEIN-RELATED"/>
    <property type="match status" value="1"/>
</dbReference>
<dbReference type="Pfam" id="PF13456">
    <property type="entry name" value="RVT_3"/>
    <property type="match status" value="1"/>
</dbReference>
<comment type="caution">
    <text evidence="5">The sequence shown here is derived from an EMBL/GenBank/DDBJ whole genome shotgun (WGS) entry which is preliminary data.</text>
</comment>